<dbReference type="EMBL" id="BARS01022575">
    <property type="protein sequence ID" value="GAG01644.1"/>
    <property type="molecule type" value="Genomic_DNA"/>
</dbReference>
<evidence type="ECO:0000313" key="1">
    <source>
        <dbReference type="EMBL" id="GAG01644.1"/>
    </source>
</evidence>
<evidence type="ECO:0008006" key="2">
    <source>
        <dbReference type="Google" id="ProtNLM"/>
    </source>
</evidence>
<comment type="caution">
    <text evidence="1">The sequence shown here is derived from an EMBL/GenBank/DDBJ whole genome shotgun (WGS) entry which is preliminary data.</text>
</comment>
<sequence length="84" mass="8951">MTLTRYNATAATLTKNRTGGDWCPISGMCVTCVEGCIGMCEVGKSAYRGHEVIYPQPFGIITTASQKAYPIDLSHFSIMGTAVG</sequence>
<organism evidence="1">
    <name type="scientific">marine sediment metagenome</name>
    <dbReference type="NCBI Taxonomy" id="412755"/>
    <lineage>
        <taxon>unclassified sequences</taxon>
        <taxon>metagenomes</taxon>
        <taxon>ecological metagenomes</taxon>
    </lineage>
</organism>
<feature type="non-terminal residue" evidence="1">
    <location>
        <position position="84"/>
    </location>
</feature>
<dbReference type="AlphaFoldDB" id="X0U794"/>
<gene>
    <name evidence="1" type="ORF">S01H1_36077</name>
</gene>
<reference evidence="1" key="1">
    <citation type="journal article" date="2014" name="Front. Microbiol.">
        <title>High frequency of phylogenetically diverse reductive dehalogenase-homologous genes in deep subseafloor sedimentary metagenomes.</title>
        <authorList>
            <person name="Kawai M."/>
            <person name="Futagami T."/>
            <person name="Toyoda A."/>
            <person name="Takaki Y."/>
            <person name="Nishi S."/>
            <person name="Hori S."/>
            <person name="Arai W."/>
            <person name="Tsubouchi T."/>
            <person name="Morono Y."/>
            <person name="Uchiyama I."/>
            <person name="Ito T."/>
            <person name="Fujiyama A."/>
            <person name="Inagaki F."/>
            <person name="Takami H."/>
        </authorList>
    </citation>
    <scope>NUCLEOTIDE SEQUENCE</scope>
    <source>
        <strain evidence="1">Expedition CK06-06</strain>
    </source>
</reference>
<proteinExistence type="predicted"/>
<accession>X0U794</accession>
<protein>
    <recommendedName>
        <fullName evidence="2">FMN-binding glutamate synthase family protein</fullName>
    </recommendedName>
</protein>
<name>X0U794_9ZZZZ</name>